<sequence>MAQATGLRLPHASSAKRADRMLAVLRSVNSRGSVALAELASELSVSAATLRRDLADMEDQGLLIRTHGGARPQAVHDEVPVHLRDLEAREAKHRIAIRAAELIPTGPYAVALSGGTTTAEIAKALSRRTQLTIVTNALTIALELASRPTSKVILTGGVVRSTSFEAVGVLAENTFKAVNVGTAILGVDGISVAGGATTHDEVEARTNHAMVEHAQRVMVVTDGSKVGRVTLARMAEPSQIDLLITDTTADPDELQRLRDAGITVHQVEPRR</sequence>
<dbReference type="InterPro" id="IPR014036">
    <property type="entry name" value="DeoR-like_C"/>
</dbReference>
<dbReference type="GO" id="GO:0003677">
    <property type="term" value="F:DNA binding"/>
    <property type="evidence" value="ECO:0007669"/>
    <property type="project" value="UniProtKB-KW"/>
</dbReference>
<dbReference type="Pfam" id="PF08220">
    <property type="entry name" value="HTH_DeoR"/>
    <property type="match status" value="1"/>
</dbReference>
<dbReference type="SUPFAM" id="SSF100950">
    <property type="entry name" value="NagB/RpiA/CoA transferase-like"/>
    <property type="match status" value="1"/>
</dbReference>
<reference evidence="6" key="1">
    <citation type="journal article" date="2019" name="Int. J. Syst. Evol. Microbiol.">
        <title>The Global Catalogue of Microorganisms (GCM) 10K type strain sequencing project: providing services to taxonomists for standard genome sequencing and annotation.</title>
        <authorList>
            <consortium name="The Broad Institute Genomics Platform"/>
            <consortium name="The Broad Institute Genome Sequencing Center for Infectious Disease"/>
            <person name="Wu L."/>
            <person name="Ma J."/>
        </authorList>
    </citation>
    <scope>NUCLEOTIDE SEQUENCE [LARGE SCALE GENOMIC DNA]</scope>
    <source>
        <strain evidence="6">CGMCC 1.12471</strain>
    </source>
</reference>
<dbReference type="Gene3D" id="3.40.50.1360">
    <property type="match status" value="1"/>
</dbReference>
<evidence type="ECO:0000313" key="5">
    <source>
        <dbReference type="EMBL" id="MFD1722857.1"/>
    </source>
</evidence>
<dbReference type="PROSITE" id="PS51000">
    <property type="entry name" value="HTH_DEOR_2"/>
    <property type="match status" value="1"/>
</dbReference>
<organism evidence="5 6">
    <name type="scientific">Amnibacterium endophyticum</name>
    <dbReference type="NCBI Taxonomy" id="2109337"/>
    <lineage>
        <taxon>Bacteria</taxon>
        <taxon>Bacillati</taxon>
        <taxon>Actinomycetota</taxon>
        <taxon>Actinomycetes</taxon>
        <taxon>Micrococcales</taxon>
        <taxon>Microbacteriaceae</taxon>
        <taxon>Amnibacterium</taxon>
    </lineage>
</organism>
<keyword evidence="2 5" id="KW-0238">DNA-binding</keyword>
<dbReference type="Proteomes" id="UP001597347">
    <property type="component" value="Unassembled WGS sequence"/>
</dbReference>
<keyword evidence="3" id="KW-0804">Transcription</keyword>
<dbReference type="SMART" id="SM00420">
    <property type="entry name" value="HTH_DEOR"/>
    <property type="match status" value="1"/>
</dbReference>
<dbReference type="InterPro" id="IPR001034">
    <property type="entry name" value="DeoR_HTH"/>
</dbReference>
<dbReference type="PANTHER" id="PTHR30363:SF44">
    <property type="entry name" value="AGA OPERON TRANSCRIPTIONAL REPRESSOR-RELATED"/>
    <property type="match status" value="1"/>
</dbReference>
<dbReference type="PANTHER" id="PTHR30363">
    <property type="entry name" value="HTH-TYPE TRANSCRIPTIONAL REGULATOR SRLR-RELATED"/>
    <property type="match status" value="1"/>
</dbReference>
<proteinExistence type="predicted"/>
<name>A0ABW4LIE8_9MICO</name>
<dbReference type="SMART" id="SM01134">
    <property type="entry name" value="DeoRC"/>
    <property type="match status" value="1"/>
</dbReference>
<dbReference type="RefSeq" id="WP_377936327.1">
    <property type="nucleotide sequence ID" value="NZ_JBHUEA010000030.1"/>
</dbReference>
<evidence type="ECO:0000256" key="1">
    <source>
        <dbReference type="ARBA" id="ARBA00023015"/>
    </source>
</evidence>
<dbReference type="SUPFAM" id="SSF46785">
    <property type="entry name" value="Winged helix' DNA-binding domain"/>
    <property type="match status" value="1"/>
</dbReference>
<dbReference type="PROSITE" id="PS00894">
    <property type="entry name" value="HTH_DEOR_1"/>
    <property type="match status" value="1"/>
</dbReference>
<feature type="domain" description="HTH deoR-type" evidence="4">
    <location>
        <begin position="17"/>
        <end position="72"/>
    </location>
</feature>
<protein>
    <submittedName>
        <fullName evidence="5">DeoR/GlpR family DNA-binding transcription regulator</fullName>
    </submittedName>
</protein>
<dbReference type="Gene3D" id="1.10.10.10">
    <property type="entry name" value="Winged helix-like DNA-binding domain superfamily/Winged helix DNA-binding domain"/>
    <property type="match status" value="1"/>
</dbReference>
<dbReference type="InterPro" id="IPR018356">
    <property type="entry name" value="Tscrpt_reg_HTH_DeoR_CS"/>
</dbReference>
<dbReference type="InterPro" id="IPR036390">
    <property type="entry name" value="WH_DNA-bd_sf"/>
</dbReference>
<dbReference type="Pfam" id="PF00455">
    <property type="entry name" value="DeoRC"/>
    <property type="match status" value="1"/>
</dbReference>
<evidence type="ECO:0000259" key="4">
    <source>
        <dbReference type="PROSITE" id="PS51000"/>
    </source>
</evidence>
<comment type="caution">
    <text evidence="5">The sequence shown here is derived from an EMBL/GenBank/DDBJ whole genome shotgun (WGS) entry which is preliminary data.</text>
</comment>
<gene>
    <name evidence="5" type="ORF">ACFSBI_14985</name>
</gene>
<keyword evidence="1" id="KW-0805">Transcription regulation</keyword>
<evidence type="ECO:0000256" key="2">
    <source>
        <dbReference type="ARBA" id="ARBA00023125"/>
    </source>
</evidence>
<dbReference type="PRINTS" id="PR00037">
    <property type="entry name" value="HTHLACR"/>
</dbReference>
<dbReference type="InterPro" id="IPR050313">
    <property type="entry name" value="Carb_Metab_HTH_regulators"/>
</dbReference>
<evidence type="ECO:0000313" key="6">
    <source>
        <dbReference type="Proteomes" id="UP001597347"/>
    </source>
</evidence>
<dbReference type="EMBL" id="JBHUEA010000030">
    <property type="protein sequence ID" value="MFD1722857.1"/>
    <property type="molecule type" value="Genomic_DNA"/>
</dbReference>
<dbReference type="InterPro" id="IPR037171">
    <property type="entry name" value="NagB/RpiA_transferase-like"/>
</dbReference>
<keyword evidence="6" id="KW-1185">Reference proteome</keyword>
<accession>A0ABW4LIE8</accession>
<evidence type="ECO:0000256" key="3">
    <source>
        <dbReference type="ARBA" id="ARBA00023163"/>
    </source>
</evidence>
<dbReference type="InterPro" id="IPR036388">
    <property type="entry name" value="WH-like_DNA-bd_sf"/>
</dbReference>